<protein>
    <submittedName>
        <fullName evidence="2">Uncharacterized protein</fullName>
    </submittedName>
</protein>
<accession>A0A239EBS5</accession>
<name>A0A239EBS5_9ACTN</name>
<reference evidence="3" key="1">
    <citation type="submission" date="2017-06" db="EMBL/GenBank/DDBJ databases">
        <authorList>
            <person name="Varghese N."/>
            <person name="Submissions S."/>
        </authorList>
    </citation>
    <scope>NUCLEOTIDE SEQUENCE [LARGE SCALE GENOMIC DNA]</scope>
    <source>
        <strain evidence="3">DSM 44485</strain>
    </source>
</reference>
<dbReference type="Proteomes" id="UP000198420">
    <property type="component" value="Unassembled WGS sequence"/>
</dbReference>
<keyword evidence="3" id="KW-1185">Reference proteome</keyword>
<dbReference type="EMBL" id="FZNP01000017">
    <property type="protein sequence ID" value="SNS42200.1"/>
    <property type="molecule type" value="Genomic_DNA"/>
</dbReference>
<dbReference type="AlphaFoldDB" id="A0A239EBS5"/>
<evidence type="ECO:0000256" key="1">
    <source>
        <dbReference type="SAM" id="MobiDB-lite"/>
    </source>
</evidence>
<organism evidence="2 3">
    <name type="scientific">Actinomadura mexicana</name>
    <dbReference type="NCBI Taxonomy" id="134959"/>
    <lineage>
        <taxon>Bacteria</taxon>
        <taxon>Bacillati</taxon>
        <taxon>Actinomycetota</taxon>
        <taxon>Actinomycetes</taxon>
        <taxon>Streptosporangiales</taxon>
        <taxon>Thermomonosporaceae</taxon>
        <taxon>Actinomadura</taxon>
    </lineage>
</organism>
<evidence type="ECO:0000313" key="3">
    <source>
        <dbReference type="Proteomes" id="UP000198420"/>
    </source>
</evidence>
<sequence>MTAPETPVKTDLPAEPGPDEGEALVRGPGREW</sequence>
<feature type="region of interest" description="Disordered" evidence="1">
    <location>
        <begin position="1"/>
        <end position="32"/>
    </location>
</feature>
<gene>
    <name evidence="2" type="ORF">SAMN06265355_1175</name>
</gene>
<proteinExistence type="predicted"/>
<evidence type="ECO:0000313" key="2">
    <source>
        <dbReference type="EMBL" id="SNS42200.1"/>
    </source>
</evidence>